<dbReference type="EMBL" id="SBLB01000002">
    <property type="protein sequence ID" value="RYC70082.1"/>
    <property type="molecule type" value="Genomic_DNA"/>
</dbReference>
<keyword evidence="3" id="KW-1185">Reference proteome</keyword>
<dbReference type="Gene3D" id="3.90.320.10">
    <property type="match status" value="1"/>
</dbReference>
<evidence type="ECO:0000313" key="3">
    <source>
        <dbReference type="Proteomes" id="UP000290407"/>
    </source>
</evidence>
<gene>
    <name evidence="2" type="ORF">EQG79_09430</name>
</gene>
<evidence type="ECO:0000313" key="2">
    <source>
        <dbReference type="EMBL" id="RYC70082.1"/>
    </source>
</evidence>
<name>A0A4Q2UMS3_9BACT</name>
<proteinExistence type="predicted"/>
<comment type="caution">
    <text evidence="2">The sequence shown here is derived from an EMBL/GenBank/DDBJ whole genome shotgun (WGS) entry which is preliminary data.</text>
</comment>
<protein>
    <recommendedName>
        <fullName evidence="1">Putative exodeoxyribonuclease 8 PDDEXK-like domain-containing protein</fullName>
    </recommendedName>
</protein>
<dbReference type="InterPro" id="IPR024432">
    <property type="entry name" value="Put_RecE_PDDEXK-like_dom"/>
</dbReference>
<dbReference type="Pfam" id="PF12684">
    <property type="entry name" value="DUF3799"/>
    <property type="match status" value="1"/>
</dbReference>
<evidence type="ECO:0000259" key="1">
    <source>
        <dbReference type="Pfam" id="PF12684"/>
    </source>
</evidence>
<dbReference type="RefSeq" id="WP_129601310.1">
    <property type="nucleotide sequence ID" value="NZ_SBLB01000002.1"/>
</dbReference>
<organism evidence="2 3">
    <name type="scientific">Spirosoma sordidisoli</name>
    <dbReference type="NCBI Taxonomy" id="2502893"/>
    <lineage>
        <taxon>Bacteria</taxon>
        <taxon>Pseudomonadati</taxon>
        <taxon>Bacteroidota</taxon>
        <taxon>Cytophagia</taxon>
        <taxon>Cytophagales</taxon>
        <taxon>Cytophagaceae</taxon>
        <taxon>Spirosoma</taxon>
    </lineage>
</organism>
<accession>A0A4Q2UMS3</accession>
<dbReference type="InterPro" id="IPR011604">
    <property type="entry name" value="PDDEXK-like_dom_sf"/>
</dbReference>
<sequence length="215" mass="24592">MDYRSLHRIANSDLSEFRAHIFGEKQYKPAAAFAFGSALHTLILEPQAVVSVPADVDLSLCMMLARIARNYPFVAWALRFSQKERVQLWQDTATGLELKSRLDIVHKNSLVVDLKSTSCKSYADFLRSCETYDYDRQAAFYLDAIGGKKFVFVAIQKVAPYTIWTVEHHTDGPFIQAGRRKYKALLREWKRRTDAGTPFVPTSWNHQLQTDPALC</sequence>
<dbReference type="AlphaFoldDB" id="A0A4Q2UMS3"/>
<dbReference type="Proteomes" id="UP000290407">
    <property type="component" value="Unassembled WGS sequence"/>
</dbReference>
<reference evidence="2 3" key="1">
    <citation type="submission" date="2019-01" db="EMBL/GenBank/DDBJ databases">
        <title>Spirosoma flava sp. nov., a propanil-degrading bacterium isolated from herbicide-contaminated soil.</title>
        <authorList>
            <person name="Zhang L."/>
            <person name="Jiang J.-D."/>
        </authorList>
    </citation>
    <scope>NUCLEOTIDE SEQUENCE [LARGE SCALE GENOMIC DNA]</scope>
    <source>
        <strain evidence="2 3">TY50</strain>
    </source>
</reference>
<feature type="domain" description="Putative exodeoxyribonuclease 8 PDDEXK-like" evidence="1">
    <location>
        <begin position="83"/>
        <end position="188"/>
    </location>
</feature>